<reference evidence="2" key="1">
    <citation type="journal article" date="2019" name="Int. J. Syst. Evol. Microbiol.">
        <title>The Global Catalogue of Microorganisms (GCM) 10K type strain sequencing project: providing services to taxonomists for standard genome sequencing and annotation.</title>
        <authorList>
            <consortium name="The Broad Institute Genomics Platform"/>
            <consortium name="The Broad Institute Genome Sequencing Center for Infectious Disease"/>
            <person name="Wu L."/>
            <person name="Ma J."/>
        </authorList>
    </citation>
    <scope>NUCLEOTIDE SEQUENCE [LARGE SCALE GENOMIC DNA]</scope>
    <source>
        <strain evidence="2">CGMCC 4.7393</strain>
    </source>
</reference>
<evidence type="ECO:0008006" key="3">
    <source>
        <dbReference type="Google" id="ProtNLM"/>
    </source>
</evidence>
<dbReference type="Gene3D" id="3.40.630.10">
    <property type="entry name" value="Zn peptidases"/>
    <property type="match status" value="1"/>
</dbReference>
<organism evidence="1 2">
    <name type="scientific">Rufibacter roseus</name>
    <dbReference type="NCBI Taxonomy" id="1567108"/>
    <lineage>
        <taxon>Bacteria</taxon>
        <taxon>Pseudomonadati</taxon>
        <taxon>Bacteroidota</taxon>
        <taxon>Cytophagia</taxon>
        <taxon>Cytophagales</taxon>
        <taxon>Hymenobacteraceae</taxon>
        <taxon>Rufibacter</taxon>
    </lineage>
</organism>
<evidence type="ECO:0000313" key="2">
    <source>
        <dbReference type="Proteomes" id="UP001596405"/>
    </source>
</evidence>
<dbReference type="SUPFAM" id="SSF53187">
    <property type="entry name" value="Zn-dependent exopeptidases"/>
    <property type="match status" value="1"/>
</dbReference>
<dbReference type="EMBL" id="JBHSYQ010000003">
    <property type="protein sequence ID" value="MFC6997722.1"/>
    <property type="molecule type" value="Genomic_DNA"/>
</dbReference>
<dbReference type="Proteomes" id="UP001596405">
    <property type="component" value="Unassembled WGS sequence"/>
</dbReference>
<name>A0ABW2DME2_9BACT</name>
<sequence length="252" mass="28122">MRNNYSFDFKNTFLNLTEYTVPYGYESQLEPCLPAGVQKDSFGNYFIRIGESTTLFTAHLDTYSRERKKVSHVLDGTIIRTDGSTILGGDNKAGVTILLYLISKRVPGTYYFFIGEEVGCLGSRAALKSDASFFAQFDRAVTFDRRKAGSIVTHQRCGRCCSDQFAEALSLQFLNQGLAYHADPYGVFTDTAVFVEVIPECTNLSSGVWGEHTSEEYVDILLLEQIARAAEGVNWEGLPAHRNIPIDYNQVA</sequence>
<protein>
    <recommendedName>
        <fullName evidence="3">M28 family peptidase</fullName>
    </recommendedName>
</protein>
<accession>A0ABW2DME2</accession>
<evidence type="ECO:0000313" key="1">
    <source>
        <dbReference type="EMBL" id="MFC6997722.1"/>
    </source>
</evidence>
<gene>
    <name evidence="1" type="ORF">ACFQHR_08795</name>
</gene>
<comment type="caution">
    <text evidence="1">The sequence shown here is derived from an EMBL/GenBank/DDBJ whole genome shotgun (WGS) entry which is preliminary data.</text>
</comment>
<keyword evidence="2" id="KW-1185">Reference proteome</keyword>
<proteinExistence type="predicted"/>
<dbReference type="RefSeq" id="WP_066618704.1">
    <property type="nucleotide sequence ID" value="NZ_JBHSYQ010000003.1"/>
</dbReference>